<dbReference type="RefSeq" id="WP_095653576.1">
    <property type="nucleotide sequence ID" value="NZ_NPOA01000001.1"/>
</dbReference>
<name>A0A2A2IJD3_9BACI</name>
<dbReference type="AlphaFoldDB" id="A0A2A2IJD3"/>
<keyword evidence="4" id="KW-1185">Reference proteome</keyword>
<organism evidence="3 4">
    <name type="scientific">Virgibacillus profundi</name>
    <dbReference type="NCBI Taxonomy" id="2024555"/>
    <lineage>
        <taxon>Bacteria</taxon>
        <taxon>Bacillati</taxon>
        <taxon>Bacillota</taxon>
        <taxon>Bacilli</taxon>
        <taxon>Bacillales</taxon>
        <taxon>Bacillaceae</taxon>
        <taxon>Virgibacillus</taxon>
    </lineage>
</organism>
<proteinExistence type="inferred from homology"/>
<sequence>MKIDSHHHFWKLSRQDYGWLTEEQGILFQDYLPDDLQPILKKHQIDRTIVVQAAPTLAETAYLLELYHQNEFIAGVVGWINLDSDSFGEKYQQLRENKGFVGIRPMLQDIEDDRWLLRPRVMENIEKLLHDDFPLDLLIYPRHLPIVLELLEEFPKLRCVINHAAKPDITNGISNFWENHISGISRFENVMCKISGLITEADHRNWKQKDFIPFGEHLLKAFGPNRLMFGSDWPVCLLAGDYGDVYELFGNLVSEHVTKDEFAKMIGNNAKNFYKLNL</sequence>
<dbReference type="InterPro" id="IPR032466">
    <property type="entry name" value="Metal_Hydrolase"/>
</dbReference>
<dbReference type="InterPro" id="IPR006680">
    <property type="entry name" value="Amidohydro-rel"/>
</dbReference>
<dbReference type="PANTHER" id="PTHR43569:SF2">
    <property type="entry name" value="AMIDOHYDROLASE-RELATED DOMAIN-CONTAINING PROTEIN"/>
    <property type="match status" value="1"/>
</dbReference>
<comment type="caution">
    <text evidence="3">The sequence shown here is derived from an EMBL/GenBank/DDBJ whole genome shotgun (WGS) entry which is preliminary data.</text>
</comment>
<gene>
    <name evidence="3" type="ORF">CIL05_00670</name>
</gene>
<comment type="similarity">
    <text evidence="1">Belongs to the metallo-dependent hydrolases superfamily.</text>
</comment>
<dbReference type="OrthoDB" id="5450317at2"/>
<accession>A0A2A2IJD3</accession>
<dbReference type="InterPro" id="IPR052350">
    <property type="entry name" value="Metallo-dep_Lactonases"/>
</dbReference>
<evidence type="ECO:0000256" key="1">
    <source>
        <dbReference type="ARBA" id="ARBA00038310"/>
    </source>
</evidence>
<reference evidence="3 4" key="1">
    <citation type="submission" date="2017-08" db="EMBL/GenBank/DDBJ databases">
        <title>Virgibacillus indicus sp. nov. and Virgibacillus profoundi sp. nov, two moderately halophilic bacteria isolated from marine sediment by using the Microfluidic Streak Plate.</title>
        <authorList>
            <person name="Xu B."/>
            <person name="Hu B."/>
            <person name="Wang J."/>
            <person name="Zhu Y."/>
            <person name="Huang L."/>
            <person name="Du W."/>
            <person name="Huang Y."/>
        </authorList>
    </citation>
    <scope>NUCLEOTIDE SEQUENCE [LARGE SCALE GENOMIC DNA]</scope>
    <source>
        <strain evidence="3 4">IO3-P3-H5</strain>
    </source>
</reference>
<dbReference type="Proteomes" id="UP000218887">
    <property type="component" value="Unassembled WGS sequence"/>
</dbReference>
<protein>
    <recommendedName>
        <fullName evidence="2">Amidohydrolase-related domain-containing protein</fullName>
    </recommendedName>
</protein>
<evidence type="ECO:0000259" key="2">
    <source>
        <dbReference type="Pfam" id="PF04909"/>
    </source>
</evidence>
<evidence type="ECO:0000313" key="3">
    <source>
        <dbReference type="EMBL" id="PAV31205.1"/>
    </source>
</evidence>
<dbReference type="Gene3D" id="3.20.20.140">
    <property type="entry name" value="Metal-dependent hydrolases"/>
    <property type="match status" value="1"/>
</dbReference>
<dbReference type="EMBL" id="NPOA01000001">
    <property type="protein sequence ID" value="PAV31205.1"/>
    <property type="molecule type" value="Genomic_DNA"/>
</dbReference>
<dbReference type="PANTHER" id="PTHR43569">
    <property type="entry name" value="AMIDOHYDROLASE"/>
    <property type="match status" value="1"/>
</dbReference>
<feature type="domain" description="Amidohydrolase-related" evidence="2">
    <location>
        <begin position="3"/>
        <end position="276"/>
    </location>
</feature>
<dbReference type="Pfam" id="PF04909">
    <property type="entry name" value="Amidohydro_2"/>
    <property type="match status" value="1"/>
</dbReference>
<dbReference type="GO" id="GO:0016787">
    <property type="term" value="F:hydrolase activity"/>
    <property type="evidence" value="ECO:0007669"/>
    <property type="project" value="InterPro"/>
</dbReference>
<dbReference type="SUPFAM" id="SSF51556">
    <property type="entry name" value="Metallo-dependent hydrolases"/>
    <property type="match status" value="1"/>
</dbReference>
<evidence type="ECO:0000313" key="4">
    <source>
        <dbReference type="Proteomes" id="UP000218887"/>
    </source>
</evidence>